<dbReference type="InterPro" id="IPR010920">
    <property type="entry name" value="LSM_dom_sf"/>
</dbReference>
<organism evidence="11 12">
    <name type="scientific">Falsiruegeria mediterranea M17</name>
    <dbReference type="NCBI Taxonomy" id="1200281"/>
    <lineage>
        <taxon>Bacteria</taxon>
        <taxon>Pseudomonadati</taxon>
        <taxon>Pseudomonadota</taxon>
        <taxon>Alphaproteobacteria</taxon>
        <taxon>Rhodobacterales</taxon>
        <taxon>Roseobacteraceae</taxon>
        <taxon>Falsiruegeria</taxon>
    </lineage>
</organism>
<evidence type="ECO:0000256" key="2">
    <source>
        <dbReference type="ARBA" id="ARBA00008017"/>
    </source>
</evidence>
<dbReference type="SUPFAM" id="SSF82689">
    <property type="entry name" value="Mechanosensitive channel protein MscS (YggB), C-terminal domain"/>
    <property type="match status" value="1"/>
</dbReference>
<comment type="subunit">
    <text evidence="7">Homoheptamer.</text>
</comment>
<feature type="domain" description="Mechanosensitive ion channel MscS" evidence="9">
    <location>
        <begin position="275"/>
        <end position="340"/>
    </location>
</feature>
<keyword evidence="7" id="KW-0406">Ion transport</keyword>
<dbReference type="InterPro" id="IPR006685">
    <property type="entry name" value="MscS_channel_2nd"/>
</dbReference>
<comment type="similarity">
    <text evidence="2 7">Belongs to the MscS (TC 1.A.23) family.</text>
</comment>
<feature type="transmembrane region" description="Helical" evidence="7">
    <location>
        <begin position="229"/>
        <end position="251"/>
    </location>
</feature>
<evidence type="ECO:0000259" key="9">
    <source>
        <dbReference type="Pfam" id="PF00924"/>
    </source>
</evidence>
<feature type="transmembrane region" description="Helical" evidence="7">
    <location>
        <begin position="185"/>
        <end position="208"/>
    </location>
</feature>
<keyword evidence="12" id="KW-1185">Reference proteome</keyword>
<dbReference type="InterPro" id="IPR023408">
    <property type="entry name" value="MscS_beta-dom_sf"/>
</dbReference>
<evidence type="ECO:0000256" key="5">
    <source>
        <dbReference type="ARBA" id="ARBA00022989"/>
    </source>
</evidence>
<feature type="signal peptide" evidence="8">
    <location>
        <begin position="1"/>
        <end position="31"/>
    </location>
</feature>
<keyword evidence="3" id="KW-1003">Cell membrane</keyword>
<reference evidence="12" key="1">
    <citation type="submission" date="2018-03" db="EMBL/GenBank/DDBJ databases">
        <authorList>
            <person name="Rodrigo-Torres L."/>
            <person name="Arahal R. D."/>
            <person name="Lucena T."/>
        </authorList>
    </citation>
    <scope>NUCLEOTIDE SEQUENCE [LARGE SCALE GENOMIC DNA]</scope>
    <source>
        <strain evidence="12">CECT 7615</strain>
    </source>
</reference>
<dbReference type="Pfam" id="PF21082">
    <property type="entry name" value="MS_channel_3rd"/>
    <property type="match status" value="1"/>
</dbReference>
<dbReference type="EMBL" id="ONZG01000008">
    <property type="protein sequence ID" value="SPJ29863.1"/>
    <property type="molecule type" value="Genomic_DNA"/>
</dbReference>
<evidence type="ECO:0000313" key="11">
    <source>
        <dbReference type="EMBL" id="SPJ29863.1"/>
    </source>
</evidence>
<comment type="caution">
    <text evidence="7">Lacks conserved residue(s) required for the propagation of feature annotation.</text>
</comment>
<evidence type="ECO:0000256" key="1">
    <source>
        <dbReference type="ARBA" id="ARBA00004651"/>
    </source>
</evidence>
<keyword evidence="4 7" id="KW-0812">Transmembrane</keyword>
<feature type="domain" description="Mechanosensitive ion channel MscS C-terminal" evidence="10">
    <location>
        <begin position="347"/>
        <end position="429"/>
    </location>
</feature>
<dbReference type="GO" id="GO:0005886">
    <property type="term" value="C:plasma membrane"/>
    <property type="evidence" value="ECO:0007669"/>
    <property type="project" value="UniProtKB-SubCell"/>
</dbReference>
<evidence type="ECO:0000313" key="12">
    <source>
        <dbReference type="Proteomes" id="UP000244898"/>
    </source>
</evidence>
<dbReference type="Pfam" id="PF00924">
    <property type="entry name" value="MS_channel_2nd"/>
    <property type="match status" value="1"/>
</dbReference>
<dbReference type="InterPro" id="IPR045275">
    <property type="entry name" value="MscS_archaea/bacteria_type"/>
</dbReference>
<dbReference type="SUPFAM" id="SSF50182">
    <property type="entry name" value="Sm-like ribonucleoproteins"/>
    <property type="match status" value="1"/>
</dbReference>
<comment type="function">
    <text evidence="7">Mechanosensitive channel that participates in the regulation of osmotic pressure changes within the cell, opening in response to stretch forces in the membrane lipid bilayer, without the need for other proteins. Contributes to normal resistance to hypoosmotic shock. Forms an ion channel of 1.0 nanosiemens conductance with a slight preference for anions.</text>
</comment>
<dbReference type="SUPFAM" id="SSF82861">
    <property type="entry name" value="Mechanosensitive channel protein MscS (YggB), transmembrane region"/>
    <property type="match status" value="1"/>
</dbReference>
<dbReference type="GO" id="GO:0008381">
    <property type="term" value="F:mechanosensitive monoatomic ion channel activity"/>
    <property type="evidence" value="ECO:0007669"/>
    <property type="project" value="InterPro"/>
</dbReference>
<keyword evidence="7" id="KW-0813">Transport</keyword>
<sequence length="446" mass="48711">MNCLTRLFAVLRVFVVAIFIAGPTAHSPALAQETPQEELQDNTSSEVSELVTRALEANVSLEDLNILLVPLTASEMAQVVEGWQAHLRSHLELLSNLNLDIKVSSDTAAEDLRKQLTLVQQTNKSYLDNFQTAITAWQGKGASPEEIKPYQDYAYAATAGALRTTDPKTLMNAALDWLTDTDGGLGFLISVLTIMVAIWALMLVARLARRMTIRGLTRVPTLSKLLKSFISTAVFWAVMVLGVLVVLGLFGVNVTPLFAVFGGLSFILGFALQETLGNLASGLMIMVLKPFDTGDYIQVGSSSGFVDEMSVVSTKIRTFDNQIIVVPNSKIWGDIITNVSASETRRVDLVFGIGYSDDAALAIEVLTKLVAQHELCLKDPAPEIFVGELGESSVNIFCRPWAKNDDYWTVFWDLTGQAKIEFDANGISIPFPQRDVHLIPVEGAAR</sequence>
<evidence type="ECO:0000256" key="7">
    <source>
        <dbReference type="RuleBase" id="RU369025"/>
    </source>
</evidence>
<evidence type="ECO:0000256" key="4">
    <source>
        <dbReference type="ARBA" id="ARBA00022692"/>
    </source>
</evidence>
<proteinExistence type="inferred from homology"/>
<keyword evidence="6 7" id="KW-0472">Membrane</keyword>
<dbReference type="InterPro" id="IPR011014">
    <property type="entry name" value="MscS_channel_TM-2"/>
</dbReference>
<feature type="chain" id="PRO_5015321002" description="Small-conductance mechanosensitive channel" evidence="8">
    <location>
        <begin position="32"/>
        <end position="446"/>
    </location>
</feature>
<dbReference type="AlphaFoldDB" id="A0A2R8CBQ6"/>
<protein>
    <recommendedName>
        <fullName evidence="7">Small-conductance mechanosensitive channel</fullName>
    </recommendedName>
</protein>
<name>A0A2R8CBQ6_9RHOB</name>
<evidence type="ECO:0000256" key="8">
    <source>
        <dbReference type="SAM" id="SignalP"/>
    </source>
</evidence>
<gene>
    <name evidence="11" type="primary">mscS_1</name>
    <name evidence="11" type="ORF">TRM7615_03385</name>
</gene>
<comment type="subcellular location">
    <subcellularLocation>
        <location evidence="7">Cell inner membrane</location>
        <topology evidence="7">Multi-pass membrane protein</topology>
    </subcellularLocation>
    <subcellularLocation>
        <location evidence="1">Cell membrane</location>
        <topology evidence="1">Multi-pass membrane protein</topology>
    </subcellularLocation>
</comment>
<evidence type="ECO:0000256" key="3">
    <source>
        <dbReference type="ARBA" id="ARBA00022475"/>
    </source>
</evidence>
<dbReference type="InterPro" id="IPR049278">
    <property type="entry name" value="MS_channel_C"/>
</dbReference>
<evidence type="ECO:0000256" key="6">
    <source>
        <dbReference type="ARBA" id="ARBA00023136"/>
    </source>
</evidence>
<dbReference type="Gene3D" id="3.30.70.100">
    <property type="match status" value="1"/>
</dbReference>
<evidence type="ECO:0000259" key="10">
    <source>
        <dbReference type="Pfam" id="PF21082"/>
    </source>
</evidence>
<keyword evidence="8" id="KW-0732">Signal</keyword>
<dbReference type="Gene3D" id="1.10.287.1260">
    <property type="match status" value="1"/>
</dbReference>
<dbReference type="Gene3D" id="2.30.30.60">
    <property type="match status" value="1"/>
</dbReference>
<dbReference type="Proteomes" id="UP000244898">
    <property type="component" value="Unassembled WGS sequence"/>
</dbReference>
<accession>A0A2R8CBQ6</accession>
<keyword evidence="7" id="KW-0407">Ion channel</keyword>
<keyword evidence="5 7" id="KW-1133">Transmembrane helix</keyword>
<keyword evidence="7" id="KW-0997">Cell inner membrane</keyword>
<dbReference type="OrthoDB" id="9814206at2"/>
<dbReference type="InterPro" id="IPR011066">
    <property type="entry name" value="MscS_channel_C_sf"/>
</dbReference>
<dbReference type="PANTHER" id="PTHR30221:SF1">
    <property type="entry name" value="SMALL-CONDUCTANCE MECHANOSENSITIVE CHANNEL"/>
    <property type="match status" value="1"/>
</dbReference>
<dbReference type="PANTHER" id="PTHR30221">
    <property type="entry name" value="SMALL-CONDUCTANCE MECHANOSENSITIVE CHANNEL"/>
    <property type="match status" value="1"/>
</dbReference>